<feature type="transmembrane region" description="Helical" evidence="7">
    <location>
        <begin position="110"/>
        <end position="130"/>
    </location>
</feature>
<evidence type="ECO:0000313" key="8">
    <source>
        <dbReference type="EMBL" id="RAL25312.1"/>
    </source>
</evidence>
<evidence type="ECO:0000313" key="9">
    <source>
        <dbReference type="Proteomes" id="UP000249169"/>
    </source>
</evidence>
<accession>A0A328CAW0</accession>
<evidence type="ECO:0000256" key="4">
    <source>
        <dbReference type="ARBA" id="ARBA00022692"/>
    </source>
</evidence>
<dbReference type="PANTHER" id="PTHR33452">
    <property type="entry name" value="OXIDOREDUCTASE CATD-RELATED"/>
    <property type="match status" value="1"/>
</dbReference>
<feature type="transmembrane region" description="Helical" evidence="7">
    <location>
        <begin position="82"/>
        <end position="98"/>
    </location>
</feature>
<protein>
    <submittedName>
        <fullName evidence="8">DoxX family protein</fullName>
    </submittedName>
</protein>
<comment type="subcellular location">
    <subcellularLocation>
        <location evidence="1">Cell membrane</location>
        <topology evidence="1">Multi-pass membrane protein</topology>
    </subcellularLocation>
</comment>
<evidence type="ECO:0000256" key="7">
    <source>
        <dbReference type="SAM" id="Phobius"/>
    </source>
</evidence>
<dbReference type="RefSeq" id="WP_111728484.1">
    <property type="nucleotide sequence ID" value="NZ_QHKO01000001.1"/>
</dbReference>
<evidence type="ECO:0000256" key="2">
    <source>
        <dbReference type="ARBA" id="ARBA00006679"/>
    </source>
</evidence>
<dbReference type="InterPro" id="IPR032808">
    <property type="entry name" value="DoxX"/>
</dbReference>
<dbReference type="PANTHER" id="PTHR33452:SF1">
    <property type="entry name" value="INNER MEMBRANE PROTEIN YPHA-RELATED"/>
    <property type="match status" value="1"/>
</dbReference>
<feature type="transmembrane region" description="Helical" evidence="7">
    <location>
        <begin position="52"/>
        <end position="75"/>
    </location>
</feature>
<name>A0A328CAW0_9DELT</name>
<keyword evidence="4 7" id="KW-0812">Transmembrane</keyword>
<keyword evidence="5 7" id="KW-1133">Transmembrane helix</keyword>
<keyword evidence="9" id="KW-1185">Reference proteome</keyword>
<gene>
    <name evidence="8" type="ORF">DL240_03625</name>
</gene>
<sequence length="143" mass="15614">MEHLIPSRLRNTFNDLGLLILRLWFGGAMLFAHGMPKLQTFSEKANLFPDPLGLGSQLSLVLAIGAEVGCALLLMLGLATRLVSVPLVFTMAVAAFVVHGDDPFSKQEFALMYGFAYLGLFFTGPGRFSLDQLISRKKGARHS</sequence>
<feature type="transmembrane region" description="Helical" evidence="7">
    <location>
        <begin position="12"/>
        <end position="32"/>
    </location>
</feature>
<dbReference type="GO" id="GO:0005886">
    <property type="term" value="C:plasma membrane"/>
    <property type="evidence" value="ECO:0007669"/>
    <property type="project" value="UniProtKB-SubCell"/>
</dbReference>
<dbReference type="Proteomes" id="UP000249169">
    <property type="component" value="Unassembled WGS sequence"/>
</dbReference>
<keyword evidence="3" id="KW-1003">Cell membrane</keyword>
<proteinExistence type="inferred from homology"/>
<reference evidence="8 9" key="1">
    <citation type="submission" date="2018-05" db="EMBL/GenBank/DDBJ databases">
        <title>Lujinxingia marina gen. nov. sp. nov., a new facultative anaerobic member of the class Deltaproteobacteria, and proposal of Lujinxingaceae fam. nov.</title>
        <authorList>
            <person name="Li C.-M."/>
        </authorList>
    </citation>
    <scope>NUCLEOTIDE SEQUENCE [LARGE SCALE GENOMIC DNA]</scope>
    <source>
        <strain evidence="8 9">B210</strain>
    </source>
</reference>
<dbReference type="EMBL" id="QHKO01000001">
    <property type="protein sequence ID" value="RAL25312.1"/>
    <property type="molecule type" value="Genomic_DNA"/>
</dbReference>
<evidence type="ECO:0000256" key="1">
    <source>
        <dbReference type="ARBA" id="ARBA00004651"/>
    </source>
</evidence>
<comment type="caution">
    <text evidence="8">The sequence shown here is derived from an EMBL/GenBank/DDBJ whole genome shotgun (WGS) entry which is preliminary data.</text>
</comment>
<keyword evidence="6 7" id="KW-0472">Membrane</keyword>
<evidence type="ECO:0000256" key="5">
    <source>
        <dbReference type="ARBA" id="ARBA00022989"/>
    </source>
</evidence>
<evidence type="ECO:0000256" key="3">
    <source>
        <dbReference type="ARBA" id="ARBA00022475"/>
    </source>
</evidence>
<dbReference type="InterPro" id="IPR051907">
    <property type="entry name" value="DoxX-like_oxidoreductase"/>
</dbReference>
<dbReference type="OrthoDB" id="9813193at2"/>
<evidence type="ECO:0000256" key="6">
    <source>
        <dbReference type="ARBA" id="ARBA00023136"/>
    </source>
</evidence>
<dbReference type="AlphaFoldDB" id="A0A328CAW0"/>
<dbReference type="Pfam" id="PF07681">
    <property type="entry name" value="DoxX"/>
    <property type="match status" value="1"/>
</dbReference>
<comment type="similarity">
    <text evidence="2">Belongs to the DoxX family.</text>
</comment>
<organism evidence="8 9">
    <name type="scientific">Lujinxingia litoralis</name>
    <dbReference type="NCBI Taxonomy" id="2211119"/>
    <lineage>
        <taxon>Bacteria</taxon>
        <taxon>Deltaproteobacteria</taxon>
        <taxon>Bradymonadales</taxon>
        <taxon>Lujinxingiaceae</taxon>
        <taxon>Lujinxingia</taxon>
    </lineage>
</organism>